<evidence type="ECO:0000259" key="2">
    <source>
        <dbReference type="PROSITE" id="PS51462"/>
    </source>
</evidence>
<organism evidence="3 4">
    <name type="scientific">Anaeromassilibacillus senegalensis</name>
    <dbReference type="NCBI Taxonomy" id="1673717"/>
    <lineage>
        <taxon>Bacteria</taxon>
        <taxon>Bacillati</taxon>
        <taxon>Bacillota</taxon>
        <taxon>Clostridia</taxon>
        <taxon>Eubacteriales</taxon>
        <taxon>Acutalibacteraceae</taxon>
        <taxon>Anaeromassilibacillus</taxon>
    </lineage>
</organism>
<protein>
    <submittedName>
        <fullName evidence="3">NUDIX domain-containing protein</fullName>
    </submittedName>
</protein>
<evidence type="ECO:0000313" key="4">
    <source>
        <dbReference type="Proteomes" id="UP001299220"/>
    </source>
</evidence>
<evidence type="ECO:0000313" key="3">
    <source>
        <dbReference type="EMBL" id="MCF2651743.1"/>
    </source>
</evidence>
<dbReference type="SUPFAM" id="SSF55811">
    <property type="entry name" value="Nudix"/>
    <property type="match status" value="1"/>
</dbReference>
<proteinExistence type="predicted"/>
<dbReference type="Proteomes" id="UP001299220">
    <property type="component" value="Unassembled WGS sequence"/>
</dbReference>
<sequence length="175" mass="20084">MKEREAWDAVDAAGRPLGFDLYRDEAEQIPDGVYHRVVEIYVVTKQQEFLTTLRDPRKPFGLMWEITGGSVLKGESSLAGAVRELREETGISKRSEELTLLTQMPVGHTLYDIYITTVPDRNIPITLQPGETVDYRFLARKEFIHEIYTERFAGTIGERLSQYKLQLDAYLDALK</sequence>
<keyword evidence="1" id="KW-0378">Hydrolase</keyword>
<dbReference type="Gene3D" id="3.90.79.10">
    <property type="entry name" value="Nucleoside Triphosphate Pyrophosphohydrolase"/>
    <property type="match status" value="1"/>
</dbReference>
<dbReference type="EMBL" id="JAFBIT010000001">
    <property type="protein sequence ID" value="MCF2651743.1"/>
    <property type="molecule type" value="Genomic_DNA"/>
</dbReference>
<dbReference type="InterPro" id="IPR015797">
    <property type="entry name" value="NUDIX_hydrolase-like_dom_sf"/>
</dbReference>
<reference evidence="3 4" key="1">
    <citation type="submission" date="2020-12" db="EMBL/GenBank/DDBJ databases">
        <title>Whole genome sequences of gut porcine anaerobes.</title>
        <authorList>
            <person name="Kubasova T."/>
            <person name="Jahodarova E."/>
            <person name="Rychlik I."/>
        </authorList>
    </citation>
    <scope>NUCLEOTIDE SEQUENCE [LARGE SCALE GENOMIC DNA]</scope>
    <source>
        <strain evidence="3 4">An867</strain>
    </source>
</reference>
<name>A0ABS9CMB0_9FIRM</name>
<dbReference type="PROSITE" id="PS00893">
    <property type="entry name" value="NUDIX_BOX"/>
    <property type="match status" value="1"/>
</dbReference>
<gene>
    <name evidence="3" type="ORF">JQM67_03935</name>
</gene>
<evidence type="ECO:0000256" key="1">
    <source>
        <dbReference type="ARBA" id="ARBA00022801"/>
    </source>
</evidence>
<comment type="caution">
    <text evidence="3">The sequence shown here is derived from an EMBL/GenBank/DDBJ whole genome shotgun (WGS) entry which is preliminary data.</text>
</comment>
<accession>A0ABS9CMB0</accession>
<dbReference type="Pfam" id="PF00293">
    <property type="entry name" value="NUDIX"/>
    <property type="match status" value="1"/>
</dbReference>
<dbReference type="InterPro" id="IPR020084">
    <property type="entry name" value="NUDIX_hydrolase_CS"/>
</dbReference>
<keyword evidence="4" id="KW-1185">Reference proteome</keyword>
<dbReference type="RefSeq" id="WP_235322746.1">
    <property type="nucleotide sequence ID" value="NZ_JAFBIT010000001.1"/>
</dbReference>
<dbReference type="PROSITE" id="PS51462">
    <property type="entry name" value="NUDIX"/>
    <property type="match status" value="1"/>
</dbReference>
<feature type="domain" description="Nudix hydrolase" evidence="2">
    <location>
        <begin position="33"/>
        <end position="160"/>
    </location>
</feature>
<dbReference type="InterPro" id="IPR000086">
    <property type="entry name" value="NUDIX_hydrolase_dom"/>
</dbReference>